<evidence type="ECO:0000313" key="4">
    <source>
        <dbReference type="Proteomes" id="UP000076021"/>
    </source>
</evidence>
<dbReference type="KEGG" id="rst:ATY39_13120"/>
<proteinExistence type="inferred from homology"/>
<dbReference type="InterPro" id="IPR029058">
    <property type="entry name" value="AB_hydrolase_fold"/>
</dbReference>
<sequence>MLDFIKKNNVKISGEGEQAIIFAAGFGCDQTMWRYVAPQFEKEYRVILFDYVGAGKSDYSAYQSEKYKTLEGYAQDVVEMCKELNLKEVIYVGHSVGATIGMLASLQDPALFKQLIMLGPSPCYINDLPSYKGGFEREDLDGLFEMMELNYIGWANYLSKVVMKNLDRPELAAELEGSFCSTDPLCAKEFARATFLSDYRHVLQQVTVSTCILQCEDDSIAPKEVGIYMNEHIKESAIFFMEATGHCPHVSQPEETTQLIFTCLANI</sequence>
<dbReference type="Gene3D" id="3.40.50.1820">
    <property type="entry name" value="alpha/beta hydrolase"/>
    <property type="match status" value="1"/>
</dbReference>
<dbReference type="InterPro" id="IPR000073">
    <property type="entry name" value="AB_hydrolase_1"/>
</dbReference>
<comment type="similarity">
    <text evidence="1">Belongs to the AB hydrolase superfamily.</text>
</comment>
<dbReference type="PANTHER" id="PTHR43039">
    <property type="entry name" value="ESTERASE-RELATED"/>
    <property type="match status" value="1"/>
</dbReference>
<reference evidence="3 4" key="1">
    <citation type="journal article" date="2016" name="Genome Announc.">
        <title>Whole-Genome Sequence of Rummeliibacillus stabekisii Strain PP9 Isolated from Antarctic Soil.</title>
        <authorList>
            <person name="da Mota F.F."/>
            <person name="Vollu R.E."/>
            <person name="Jurelevicius D."/>
            <person name="Seldin L."/>
        </authorList>
    </citation>
    <scope>NUCLEOTIDE SEQUENCE [LARGE SCALE GENOMIC DNA]</scope>
    <source>
        <strain evidence="3 4">PP9</strain>
    </source>
</reference>
<evidence type="ECO:0000256" key="1">
    <source>
        <dbReference type="ARBA" id="ARBA00008645"/>
    </source>
</evidence>
<protein>
    <submittedName>
        <fullName evidence="3">Sigma factor SigB regulation protein RsbQ</fullName>
    </submittedName>
</protein>
<dbReference type="SUPFAM" id="SSF53474">
    <property type="entry name" value="alpha/beta-Hydrolases"/>
    <property type="match status" value="1"/>
</dbReference>
<dbReference type="PRINTS" id="PR00111">
    <property type="entry name" value="ABHYDROLASE"/>
</dbReference>
<evidence type="ECO:0000259" key="2">
    <source>
        <dbReference type="Pfam" id="PF00561"/>
    </source>
</evidence>
<dbReference type="Proteomes" id="UP000076021">
    <property type="component" value="Chromosome"/>
</dbReference>
<dbReference type="PROSITE" id="PS51257">
    <property type="entry name" value="PROKAR_LIPOPROTEIN"/>
    <property type="match status" value="1"/>
</dbReference>
<gene>
    <name evidence="3" type="ORF">ATY39_13120</name>
</gene>
<dbReference type="EMBL" id="CP014806">
    <property type="protein sequence ID" value="AMX00267.1"/>
    <property type="molecule type" value="Genomic_DNA"/>
</dbReference>
<dbReference type="STRING" id="241244.ATY39_13120"/>
<feature type="domain" description="AB hydrolase-1" evidence="2">
    <location>
        <begin position="19"/>
        <end position="133"/>
    </location>
</feature>
<evidence type="ECO:0000313" key="3">
    <source>
        <dbReference type="EMBL" id="AMX00267.1"/>
    </source>
</evidence>
<dbReference type="AlphaFoldDB" id="A0A143HFL3"/>
<keyword evidence="4" id="KW-1185">Reference proteome</keyword>
<dbReference type="OrthoDB" id="9780932at2"/>
<accession>A0A143HFL3</accession>
<dbReference type="RefSeq" id="WP_066790469.1">
    <property type="nucleotide sequence ID" value="NZ_CP014806.1"/>
</dbReference>
<organism evidence="3 4">
    <name type="scientific">Rummeliibacillus stabekisii</name>
    <dbReference type="NCBI Taxonomy" id="241244"/>
    <lineage>
        <taxon>Bacteria</taxon>
        <taxon>Bacillati</taxon>
        <taxon>Bacillota</taxon>
        <taxon>Bacilli</taxon>
        <taxon>Bacillales</taxon>
        <taxon>Caryophanaceae</taxon>
        <taxon>Rummeliibacillus</taxon>
    </lineage>
</organism>
<dbReference type="Pfam" id="PF00561">
    <property type="entry name" value="Abhydrolase_1"/>
    <property type="match status" value="1"/>
</dbReference>
<reference evidence="4" key="2">
    <citation type="submission" date="2016-03" db="EMBL/GenBank/DDBJ databases">
        <authorList>
            <person name="Ploux O."/>
        </authorList>
    </citation>
    <scope>NUCLEOTIDE SEQUENCE [LARGE SCALE GENOMIC DNA]</scope>
    <source>
        <strain evidence="4">PP9</strain>
    </source>
</reference>
<name>A0A143HFL3_9BACL</name>